<sequence length="117" mass="13096">MPQSRSRAASMGEDSSSSFIPAAVFSMYPLGPSGIPLIPCLECGDEVAEWKSRKHHGKIFFKCVKYNESLGEKKCPFFRWMEECKQEVAKKVKKDLKAAVREPSHGCGRNKGSQQDL</sequence>
<evidence type="ECO:0000313" key="1">
    <source>
        <dbReference type="EMBL" id="KAG2617563.1"/>
    </source>
</evidence>
<comment type="caution">
    <text evidence="1">The sequence shown here is derived from an EMBL/GenBank/DDBJ whole genome shotgun (WGS) entry which is preliminary data.</text>
</comment>
<reference evidence="1" key="1">
    <citation type="submission" date="2020-05" db="EMBL/GenBank/DDBJ databases">
        <title>WGS assembly of Panicum virgatum.</title>
        <authorList>
            <person name="Lovell J.T."/>
            <person name="Jenkins J."/>
            <person name="Shu S."/>
            <person name="Juenger T.E."/>
            <person name="Schmutz J."/>
        </authorList>
    </citation>
    <scope>NUCLEOTIDE SEQUENCE</scope>
    <source>
        <strain evidence="1">AP13</strain>
    </source>
</reference>
<evidence type="ECO:0000313" key="2">
    <source>
        <dbReference type="Proteomes" id="UP000823388"/>
    </source>
</evidence>
<name>A0A8T0U965_PANVG</name>
<protein>
    <recommendedName>
        <fullName evidence="3">Zinc finger GRF-type domain-containing protein</fullName>
    </recommendedName>
</protein>
<dbReference type="EMBL" id="CM029042">
    <property type="protein sequence ID" value="KAG2617563.1"/>
    <property type="molecule type" value="Genomic_DNA"/>
</dbReference>
<organism evidence="1 2">
    <name type="scientific">Panicum virgatum</name>
    <name type="common">Blackwell switchgrass</name>
    <dbReference type="NCBI Taxonomy" id="38727"/>
    <lineage>
        <taxon>Eukaryota</taxon>
        <taxon>Viridiplantae</taxon>
        <taxon>Streptophyta</taxon>
        <taxon>Embryophyta</taxon>
        <taxon>Tracheophyta</taxon>
        <taxon>Spermatophyta</taxon>
        <taxon>Magnoliopsida</taxon>
        <taxon>Liliopsida</taxon>
        <taxon>Poales</taxon>
        <taxon>Poaceae</taxon>
        <taxon>PACMAD clade</taxon>
        <taxon>Panicoideae</taxon>
        <taxon>Panicodae</taxon>
        <taxon>Paniceae</taxon>
        <taxon>Panicinae</taxon>
        <taxon>Panicum</taxon>
        <taxon>Panicum sect. Hiantes</taxon>
    </lineage>
</organism>
<evidence type="ECO:0008006" key="3">
    <source>
        <dbReference type="Google" id="ProtNLM"/>
    </source>
</evidence>
<accession>A0A8T0U965</accession>
<keyword evidence="2" id="KW-1185">Reference proteome</keyword>
<dbReference type="AlphaFoldDB" id="A0A8T0U965"/>
<proteinExistence type="predicted"/>
<gene>
    <name evidence="1" type="ORF">PVAP13_3NG181940</name>
</gene>
<dbReference type="Proteomes" id="UP000823388">
    <property type="component" value="Chromosome 3N"/>
</dbReference>